<dbReference type="EMBL" id="CAJVPY010003321">
    <property type="protein sequence ID" value="CAG8588493.1"/>
    <property type="molecule type" value="Genomic_DNA"/>
</dbReference>
<reference evidence="2" key="1">
    <citation type="submission" date="2021-06" db="EMBL/GenBank/DDBJ databases">
        <authorList>
            <person name="Kallberg Y."/>
            <person name="Tangrot J."/>
            <person name="Rosling A."/>
        </authorList>
    </citation>
    <scope>NUCLEOTIDE SEQUENCE</scope>
    <source>
        <strain evidence="2">MA453B</strain>
    </source>
</reference>
<dbReference type="AlphaFoldDB" id="A0A9N9C653"/>
<evidence type="ECO:0000313" key="2">
    <source>
        <dbReference type="EMBL" id="CAG8588493.1"/>
    </source>
</evidence>
<gene>
    <name evidence="2" type="ORF">DERYTH_LOCUS7043</name>
</gene>
<proteinExistence type="predicted"/>
<name>A0A9N9C653_9GLOM</name>
<accession>A0A9N9C653</accession>
<feature type="region of interest" description="Disordered" evidence="1">
    <location>
        <begin position="41"/>
        <end position="64"/>
    </location>
</feature>
<protein>
    <submittedName>
        <fullName evidence="2">6907_t:CDS:1</fullName>
    </submittedName>
</protein>
<feature type="non-terminal residue" evidence="2">
    <location>
        <position position="1"/>
    </location>
</feature>
<sequence>ESKRLSTIKYFWKINKQSITKSLEEEKDGIVVIDNNLKDHEDDDIGNSNFLESDKNSSSTSSTVKTDYPSMIIYFLFLFILLNDNK</sequence>
<evidence type="ECO:0000313" key="3">
    <source>
        <dbReference type="Proteomes" id="UP000789405"/>
    </source>
</evidence>
<comment type="caution">
    <text evidence="2">The sequence shown here is derived from an EMBL/GenBank/DDBJ whole genome shotgun (WGS) entry which is preliminary data.</text>
</comment>
<dbReference type="Proteomes" id="UP000789405">
    <property type="component" value="Unassembled WGS sequence"/>
</dbReference>
<keyword evidence="3" id="KW-1185">Reference proteome</keyword>
<evidence type="ECO:0000256" key="1">
    <source>
        <dbReference type="SAM" id="MobiDB-lite"/>
    </source>
</evidence>
<organism evidence="2 3">
    <name type="scientific">Dentiscutata erythropus</name>
    <dbReference type="NCBI Taxonomy" id="1348616"/>
    <lineage>
        <taxon>Eukaryota</taxon>
        <taxon>Fungi</taxon>
        <taxon>Fungi incertae sedis</taxon>
        <taxon>Mucoromycota</taxon>
        <taxon>Glomeromycotina</taxon>
        <taxon>Glomeromycetes</taxon>
        <taxon>Diversisporales</taxon>
        <taxon>Gigasporaceae</taxon>
        <taxon>Dentiscutata</taxon>
    </lineage>
</organism>